<evidence type="ECO:0000313" key="2">
    <source>
        <dbReference type="Proteomes" id="UP001589814"/>
    </source>
</evidence>
<dbReference type="Proteomes" id="UP001589814">
    <property type="component" value="Unassembled WGS sequence"/>
</dbReference>
<dbReference type="EMBL" id="JBHLVX010000013">
    <property type="protein sequence ID" value="MFC0267137.1"/>
    <property type="molecule type" value="Genomic_DNA"/>
</dbReference>
<keyword evidence="1" id="KW-0378">Hydrolase</keyword>
<keyword evidence="1" id="KW-0255">Endonuclease</keyword>
<reference evidence="1 2" key="1">
    <citation type="submission" date="2024-09" db="EMBL/GenBank/DDBJ databases">
        <authorList>
            <person name="Sun Q."/>
            <person name="Mori K."/>
        </authorList>
    </citation>
    <scope>NUCLEOTIDE SEQUENCE [LARGE SCALE GENOMIC DNA]</scope>
    <source>
        <strain evidence="1 2">CCM 7415</strain>
    </source>
</reference>
<sequence>MTENQLEQLCLEWFTENSWETAHGPDIAHDGASPEREDYRQMLLRADLGGGIVKINQQLPDSAECDMDCRGL</sequence>
<name>A0ABV6G0F3_9GAMM</name>
<gene>
    <name evidence="1" type="ORF">ACFFHW_03820</name>
</gene>
<evidence type="ECO:0000313" key="1">
    <source>
        <dbReference type="EMBL" id="MFC0267137.1"/>
    </source>
</evidence>
<dbReference type="RefSeq" id="WP_019949979.1">
    <property type="nucleotide sequence ID" value="NZ_JBHLVX010000013.1"/>
</dbReference>
<proteinExistence type="predicted"/>
<dbReference type="GO" id="GO:0004519">
    <property type="term" value="F:endonuclease activity"/>
    <property type="evidence" value="ECO:0007669"/>
    <property type="project" value="UniProtKB-KW"/>
</dbReference>
<keyword evidence="2" id="KW-1185">Reference proteome</keyword>
<comment type="caution">
    <text evidence="1">The sequence shown here is derived from an EMBL/GenBank/DDBJ whole genome shotgun (WGS) entry which is preliminary data.</text>
</comment>
<organism evidence="1 2">
    <name type="scientific">Kushneria aurantia</name>
    <dbReference type="NCBI Taxonomy" id="504092"/>
    <lineage>
        <taxon>Bacteria</taxon>
        <taxon>Pseudomonadati</taxon>
        <taxon>Pseudomonadota</taxon>
        <taxon>Gammaproteobacteria</taxon>
        <taxon>Oceanospirillales</taxon>
        <taxon>Halomonadaceae</taxon>
        <taxon>Kushneria</taxon>
    </lineage>
</organism>
<protein>
    <submittedName>
        <fullName evidence="1">Restriction endonuclease subunit R</fullName>
    </submittedName>
</protein>
<accession>A0ABV6G0F3</accession>
<keyword evidence="1" id="KW-0540">Nuclease</keyword>